<dbReference type="PANTHER" id="PTHR42705">
    <property type="entry name" value="BIFUNCTIONAL NON-HOMOLOGOUS END JOINING PROTEIN LIGD"/>
    <property type="match status" value="1"/>
</dbReference>
<dbReference type="AlphaFoldDB" id="A0A1H2M173"/>
<evidence type="ECO:0000313" key="4">
    <source>
        <dbReference type="Proteomes" id="UP000198825"/>
    </source>
</evidence>
<evidence type="ECO:0000259" key="2">
    <source>
        <dbReference type="Pfam" id="PF21686"/>
    </source>
</evidence>
<dbReference type="STRING" id="546874.SAMN04488544_1218"/>
<dbReference type="PANTHER" id="PTHR42705:SF3">
    <property type="entry name" value="ATP-DEPENDENT DNA LIGASE"/>
    <property type="match status" value="1"/>
</dbReference>
<feature type="compositionally biased region" description="Basic and acidic residues" evidence="1">
    <location>
        <begin position="368"/>
        <end position="379"/>
    </location>
</feature>
<dbReference type="InterPro" id="IPR014145">
    <property type="entry name" value="LigD_pol_dom"/>
</dbReference>
<keyword evidence="3" id="KW-0436">Ligase</keyword>
<dbReference type="InterPro" id="IPR052171">
    <property type="entry name" value="NHEJ_LigD"/>
</dbReference>
<evidence type="ECO:0000256" key="1">
    <source>
        <dbReference type="SAM" id="MobiDB-lite"/>
    </source>
</evidence>
<name>A0A1H2M173_9ACTN</name>
<dbReference type="Gene3D" id="3.90.920.10">
    <property type="entry name" value="DNA primase, PRIM domain"/>
    <property type="match status" value="1"/>
</dbReference>
<organism evidence="3 4">
    <name type="scientific">Microlunatus sagamiharensis</name>
    <dbReference type="NCBI Taxonomy" id="546874"/>
    <lineage>
        <taxon>Bacteria</taxon>
        <taxon>Bacillati</taxon>
        <taxon>Actinomycetota</taxon>
        <taxon>Actinomycetes</taxon>
        <taxon>Propionibacteriales</taxon>
        <taxon>Propionibacteriaceae</taxon>
        <taxon>Microlunatus</taxon>
    </lineage>
</organism>
<proteinExistence type="predicted"/>
<protein>
    <submittedName>
        <fullName evidence="3">DNA ligase D, polymerase domain-containing protein</fullName>
    </submittedName>
</protein>
<evidence type="ECO:0000313" key="3">
    <source>
        <dbReference type="EMBL" id="SDU86919.1"/>
    </source>
</evidence>
<feature type="region of interest" description="Disordered" evidence="1">
    <location>
        <begin position="344"/>
        <end position="379"/>
    </location>
</feature>
<accession>A0A1H2M173</accession>
<feature type="domain" description="DNA ligase D polymerase" evidence="2">
    <location>
        <begin position="41"/>
        <end position="310"/>
    </location>
</feature>
<dbReference type="GO" id="GO:0016874">
    <property type="term" value="F:ligase activity"/>
    <property type="evidence" value="ECO:0007669"/>
    <property type="project" value="UniProtKB-KW"/>
</dbReference>
<keyword evidence="4" id="KW-1185">Reference proteome</keyword>
<dbReference type="EMBL" id="LT629799">
    <property type="protein sequence ID" value="SDU86919.1"/>
    <property type="molecule type" value="Genomic_DNA"/>
</dbReference>
<reference evidence="4" key="1">
    <citation type="submission" date="2016-10" db="EMBL/GenBank/DDBJ databases">
        <authorList>
            <person name="Varghese N."/>
            <person name="Submissions S."/>
        </authorList>
    </citation>
    <scope>NUCLEOTIDE SEQUENCE [LARGE SCALE GENOMIC DNA]</scope>
    <source>
        <strain evidence="4">DSM 21743</strain>
    </source>
</reference>
<dbReference type="Pfam" id="PF21686">
    <property type="entry name" value="LigD_Prim-Pol"/>
    <property type="match status" value="1"/>
</dbReference>
<sequence>MRVDIPMLRAMATPAIELEVGERTVRVTSPDKLYFPEVGLTKLDVVRYVLAVGDGILAALRDRPVTMERWPGGYRPDIELSTRGGKPPAGGYDAFYQKRAPSRGMPEWVETCTVTFPSGRTADEVCATELATIAWMANLGTLRYHPWPVTRAAPDLVDQLRIDLDPQPGTGFAEAAAAAVVLREVLAEAGLHGFAKTSGGRGVHVFVPVEPTYGFVEARHAVIALGRELARRMPEQVTVSWWKEERGERVFVDYNQMARDRTIASAYSIRPTVDARVSAPLSWEELADASPEDFTVSSMPARFAEVGDAWAPFYAEPPGTLDAALEMYERDVATMGTGRYGGAEMPYPPDYPKMPGEPARVQPSRMTAETRESEGLDQG</sequence>
<dbReference type="Proteomes" id="UP000198825">
    <property type="component" value="Chromosome I"/>
</dbReference>
<gene>
    <name evidence="3" type="ORF">SAMN04488544_1218</name>
</gene>